<dbReference type="Proteomes" id="UP001515500">
    <property type="component" value="Chromosome 19"/>
</dbReference>
<proteinExistence type="predicted"/>
<evidence type="ECO:0000313" key="2">
    <source>
        <dbReference type="Proteomes" id="UP001515500"/>
    </source>
</evidence>
<gene>
    <name evidence="3" type="primary">LOC120249347</name>
</gene>
<accession>A0AB40AG16</accession>
<evidence type="ECO:0000259" key="1">
    <source>
        <dbReference type="Pfam" id="PF13966"/>
    </source>
</evidence>
<dbReference type="GeneID" id="120249347"/>
<dbReference type="PANTHER" id="PTHR36617">
    <property type="entry name" value="PROTEIN, PUTATIVE-RELATED"/>
    <property type="match status" value="1"/>
</dbReference>
<organism evidence="2 3">
    <name type="scientific">Dioscorea cayennensis subsp. rotundata</name>
    <name type="common">White Guinea yam</name>
    <name type="synonym">Dioscorea rotundata</name>
    <dbReference type="NCBI Taxonomy" id="55577"/>
    <lineage>
        <taxon>Eukaryota</taxon>
        <taxon>Viridiplantae</taxon>
        <taxon>Streptophyta</taxon>
        <taxon>Embryophyta</taxon>
        <taxon>Tracheophyta</taxon>
        <taxon>Spermatophyta</taxon>
        <taxon>Magnoliopsida</taxon>
        <taxon>Liliopsida</taxon>
        <taxon>Dioscoreales</taxon>
        <taxon>Dioscoreaceae</taxon>
        <taxon>Dioscorea</taxon>
    </lineage>
</organism>
<keyword evidence="2" id="KW-1185">Reference proteome</keyword>
<protein>
    <submittedName>
        <fullName evidence="3">Uncharacterized protein LOC120249347</fullName>
    </submittedName>
</protein>
<dbReference type="Pfam" id="PF13966">
    <property type="entry name" value="zf-RVT"/>
    <property type="match status" value="1"/>
</dbReference>
<dbReference type="InterPro" id="IPR026960">
    <property type="entry name" value="RVT-Znf"/>
</dbReference>
<reference evidence="3" key="1">
    <citation type="submission" date="2025-08" db="UniProtKB">
        <authorList>
            <consortium name="RefSeq"/>
        </authorList>
    </citation>
    <scope>IDENTIFICATION</scope>
</reference>
<sequence length="303" mass="34854">MIHNGASTFFWYDNWIGGWAPKDISPDLFNICQTSWITIRQLYLNISNLESFFLEASPDDFISLIQSIPNCSSSEEDTNIWTLDRNHTFSVRSFYKFLVDGGLRTPLYPSFWKVECPSKVTLFCWLANDNKISTLSNLGKKGCNFQNATYTCVMCYKNSETVDHLLIHCDFASRIWAYYLNVLNSHSSPNSLDQVWLSWIPSLDASRRPLWDLLTRAILWNIRLERNRRVFNLTFLPISSVIFKISNMLIDWCSAARDSTQQISSDNLQSVKRSLDFMSVRSADLASSSIFPRLGVTLLTDLS</sequence>
<feature type="domain" description="Reverse transcriptase zinc-binding" evidence="1">
    <location>
        <begin position="89"/>
        <end position="176"/>
    </location>
</feature>
<dbReference type="RefSeq" id="XP_039113778.1">
    <property type="nucleotide sequence ID" value="XM_039257844.1"/>
</dbReference>
<evidence type="ECO:0000313" key="3">
    <source>
        <dbReference type="RefSeq" id="XP_039113778.1"/>
    </source>
</evidence>
<dbReference type="AlphaFoldDB" id="A0AB40AG16"/>
<name>A0AB40AG16_DIOCR</name>
<dbReference type="PANTHER" id="PTHR36617:SF16">
    <property type="entry name" value="OS04G0516500 PROTEIN"/>
    <property type="match status" value="1"/>
</dbReference>